<keyword evidence="1" id="KW-1133">Transmembrane helix</keyword>
<name>A0ABV3KAJ2_9MICC</name>
<feature type="transmembrane region" description="Helical" evidence="1">
    <location>
        <begin position="30"/>
        <end position="49"/>
    </location>
</feature>
<sequence length="219" mass="23695">MAETVRQVPQKYGVPEHVFHPRLGSYGRRLAASAAPLLLVVLAVGAIFYRRPAGPVTGVLALTALAGLVGAYVNLRPALAVLTPGFVLVSRWVGFHAVARERITQVVTVEKLLAPRSGSGRSRGRPYLWFVTASGRRALGLDGTVWDARTLDELARASGAQHVNFRQATPAQVSENWRRLVPWHVRHPRLRYAASSLALLTVIALLGWWALASTAGSVG</sequence>
<feature type="transmembrane region" description="Helical" evidence="1">
    <location>
        <begin position="56"/>
        <end position="73"/>
    </location>
</feature>
<feature type="transmembrane region" description="Helical" evidence="1">
    <location>
        <begin position="192"/>
        <end position="211"/>
    </location>
</feature>
<keyword evidence="1" id="KW-0812">Transmembrane</keyword>
<accession>A0ABV3KAJ2</accession>
<dbReference type="EMBL" id="JBFBLL010000002">
    <property type="protein sequence ID" value="MEV8157420.1"/>
    <property type="molecule type" value="Genomic_DNA"/>
</dbReference>
<comment type="caution">
    <text evidence="2">The sequence shown here is derived from an EMBL/GenBank/DDBJ whole genome shotgun (WGS) entry which is preliminary data.</text>
</comment>
<evidence type="ECO:0000313" key="2">
    <source>
        <dbReference type="EMBL" id="MEV8157420.1"/>
    </source>
</evidence>
<keyword evidence="1" id="KW-0472">Membrane</keyword>
<organism evidence="2 3">
    <name type="scientific">Kocuria salsicia</name>
    <dbReference type="NCBI Taxonomy" id="664639"/>
    <lineage>
        <taxon>Bacteria</taxon>
        <taxon>Bacillati</taxon>
        <taxon>Actinomycetota</taxon>
        <taxon>Actinomycetes</taxon>
        <taxon>Micrococcales</taxon>
        <taxon>Micrococcaceae</taxon>
        <taxon>Kocuria</taxon>
    </lineage>
</organism>
<gene>
    <name evidence="2" type="ORF">AB0O96_04325</name>
</gene>
<proteinExistence type="predicted"/>
<keyword evidence="3" id="KW-1185">Reference proteome</keyword>
<dbReference type="Proteomes" id="UP001553031">
    <property type="component" value="Unassembled WGS sequence"/>
</dbReference>
<protein>
    <recommendedName>
        <fullName evidence="4">PH domain-containing protein</fullName>
    </recommendedName>
</protein>
<reference evidence="2 3" key="1">
    <citation type="submission" date="2024-06" db="EMBL/GenBank/DDBJ databases">
        <title>The Natural Products Discovery Center: Release of the First 8490 Sequenced Strains for Exploring Actinobacteria Biosynthetic Diversity.</title>
        <authorList>
            <person name="Kalkreuter E."/>
            <person name="Kautsar S.A."/>
            <person name="Yang D."/>
            <person name="Bader C.D."/>
            <person name="Teijaro C.N."/>
            <person name="Fluegel L."/>
            <person name="Davis C.M."/>
            <person name="Simpson J.R."/>
            <person name="Lauterbach L."/>
            <person name="Steele A.D."/>
            <person name="Gui C."/>
            <person name="Meng S."/>
            <person name="Li G."/>
            <person name="Viehrig K."/>
            <person name="Ye F."/>
            <person name="Su P."/>
            <person name="Kiefer A.F."/>
            <person name="Nichols A."/>
            <person name="Cepeda A.J."/>
            <person name="Yan W."/>
            <person name="Fan B."/>
            <person name="Jiang Y."/>
            <person name="Adhikari A."/>
            <person name="Zheng C.-J."/>
            <person name="Schuster L."/>
            <person name="Cowan T.M."/>
            <person name="Smanski M.J."/>
            <person name="Chevrette M.G."/>
            <person name="De Carvalho L.P.S."/>
            <person name="Shen B."/>
        </authorList>
    </citation>
    <scope>NUCLEOTIDE SEQUENCE [LARGE SCALE GENOMIC DNA]</scope>
    <source>
        <strain evidence="2 3">NPDC079179</strain>
    </source>
</reference>
<evidence type="ECO:0008006" key="4">
    <source>
        <dbReference type="Google" id="ProtNLM"/>
    </source>
</evidence>
<evidence type="ECO:0000313" key="3">
    <source>
        <dbReference type="Proteomes" id="UP001553031"/>
    </source>
</evidence>
<evidence type="ECO:0000256" key="1">
    <source>
        <dbReference type="SAM" id="Phobius"/>
    </source>
</evidence>
<dbReference type="RefSeq" id="WP_144941037.1">
    <property type="nucleotide sequence ID" value="NZ_BAAARF010000007.1"/>
</dbReference>